<dbReference type="InterPro" id="IPR045347">
    <property type="entry name" value="HIND"/>
</dbReference>
<protein>
    <submittedName>
        <fullName evidence="2">Uncharacterized protein</fullName>
    </submittedName>
</protein>
<feature type="compositionally biased region" description="Basic and acidic residues" evidence="1">
    <location>
        <begin position="52"/>
        <end position="76"/>
    </location>
</feature>
<reference evidence="2" key="3">
    <citation type="submission" date="2025-09" db="UniProtKB">
        <authorList>
            <consortium name="Ensembl"/>
        </authorList>
    </citation>
    <scope>IDENTIFICATION</scope>
</reference>
<feature type="compositionally biased region" description="Basic and acidic residues" evidence="1">
    <location>
        <begin position="10"/>
        <end position="20"/>
    </location>
</feature>
<dbReference type="AlphaFoldDB" id="A0A3P9BKG9"/>
<dbReference type="STRING" id="106582.ENSMZEP00005010410"/>
<feature type="region of interest" description="Disordered" evidence="1">
    <location>
        <begin position="1"/>
        <end position="96"/>
    </location>
</feature>
<evidence type="ECO:0000256" key="1">
    <source>
        <dbReference type="SAM" id="MobiDB-lite"/>
    </source>
</evidence>
<proteinExistence type="predicted"/>
<organism evidence="2 3">
    <name type="scientific">Maylandia zebra</name>
    <name type="common">zebra mbuna</name>
    <dbReference type="NCBI Taxonomy" id="106582"/>
    <lineage>
        <taxon>Eukaryota</taxon>
        <taxon>Metazoa</taxon>
        <taxon>Chordata</taxon>
        <taxon>Craniata</taxon>
        <taxon>Vertebrata</taxon>
        <taxon>Euteleostomi</taxon>
        <taxon>Actinopterygii</taxon>
        <taxon>Neopterygii</taxon>
        <taxon>Teleostei</taxon>
        <taxon>Neoteleostei</taxon>
        <taxon>Acanthomorphata</taxon>
        <taxon>Ovalentaria</taxon>
        <taxon>Cichlomorphae</taxon>
        <taxon>Cichliformes</taxon>
        <taxon>Cichlidae</taxon>
        <taxon>African cichlids</taxon>
        <taxon>Pseudocrenilabrinae</taxon>
        <taxon>Haplochromini</taxon>
        <taxon>Maylandia</taxon>
        <taxon>Maylandia zebra complex</taxon>
    </lineage>
</organism>
<dbReference type="Ensembl" id="ENSMZET00005010781.1">
    <property type="protein sequence ID" value="ENSMZEP00005010410.1"/>
    <property type="gene ID" value="ENSMZEG00005007853.1"/>
</dbReference>
<evidence type="ECO:0000313" key="3">
    <source>
        <dbReference type="Proteomes" id="UP000265160"/>
    </source>
</evidence>
<feature type="compositionally biased region" description="Polar residues" evidence="1">
    <location>
        <begin position="83"/>
        <end position="94"/>
    </location>
</feature>
<name>A0A3P9BKG9_9CICH</name>
<reference evidence="2" key="2">
    <citation type="submission" date="2025-08" db="UniProtKB">
        <authorList>
            <consortium name="Ensembl"/>
        </authorList>
    </citation>
    <scope>IDENTIFICATION</scope>
</reference>
<accession>A0A3P9BKG9</accession>
<dbReference type="GeneTree" id="ENSGT00940000168756"/>
<keyword evidence="3" id="KW-1185">Reference proteome</keyword>
<feature type="compositionally biased region" description="Basic and acidic residues" evidence="1">
    <location>
        <begin position="31"/>
        <end position="40"/>
    </location>
</feature>
<dbReference type="GO" id="GO:0000398">
    <property type="term" value="P:mRNA splicing, via spliceosome"/>
    <property type="evidence" value="ECO:0007669"/>
    <property type="project" value="InterPro"/>
</dbReference>
<dbReference type="Proteomes" id="UP000265160">
    <property type="component" value="LG6"/>
</dbReference>
<dbReference type="GO" id="GO:0046540">
    <property type="term" value="C:U4/U6 x U5 tri-snRNP complex"/>
    <property type="evidence" value="ECO:0007669"/>
    <property type="project" value="InterPro"/>
</dbReference>
<feature type="compositionally biased region" description="Basic residues" evidence="1">
    <location>
        <begin position="41"/>
        <end position="51"/>
    </location>
</feature>
<sequence>MGSSKKHKEKSRDKDTEERRREHKKHRHKERDRDTSDRDKEKRKRSRSRERGRRESRGKGERSSGEPRVKKEKVDAGYEESNTEVQPQSASGDASLSIEETNKLRAKLGLKPLELNENKKDALWVHTLTNYPKYNNINSLATSFQILVNKKCLINQSDGVDILKITS</sequence>
<evidence type="ECO:0000313" key="2">
    <source>
        <dbReference type="Ensembl" id="ENSMZEP00005010410.1"/>
    </source>
</evidence>
<dbReference type="Pfam" id="PF19252">
    <property type="entry name" value="HIND"/>
    <property type="match status" value="1"/>
</dbReference>
<reference evidence="2 3" key="1">
    <citation type="journal article" date="2014" name="Nature">
        <title>The genomic substrate for adaptive radiation in African cichlid fish.</title>
        <authorList>
            <person name="Brawand D."/>
            <person name="Wagner C.E."/>
            <person name="Li Y.I."/>
            <person name="Malinsky M."/>
            <person name="Keller I."/>
            <person name="Fan S."/>
            <person name="Simakov O."/>
            <person name="Ng A.Y."/>
            <person name="Lim Z.W."/>
            <person name="Bezault E."/>
            <person name="Turner-Maier J."/>
            <person name="Johnson J."/>
            <person name="Alcazar R."/>
            <person name="Noh H.J."/>
            <person name="Russell P."/>
            <person name="Aken B."/>
            <person name="Alfoldi J."/>
            <person name="Amemiya C."/>
            <person name="Azzouzi N."/>
            <person name="Baroiller J.F."/>
            <person name="Barloy-Hubler F."/>
            <person name="Berlin A."/>
            <person name="Bloomquist R."/>
            <person name="Carleton K.L."/>
            <person name="Conte M.A."/>
            <person name="D'Cotta H."/>
            <person name="Eshel O."/>
            <person name="Gaffney L."/>
            <person name="Galibert F."/>
            <person name="Gante H.F."/>
            <person name="Gnerre S."/>
            <person name="Greuter L."/>
            <person name="Guyon R."/>
            <person name="Haddad N.S."/>
            <person name="Haerty W."/>
            <person name="Harris R.M."/>
            <person name="Hofmann H.A."/>
            <person name="Hourlier T."/>
            <person name="Hulata G."/>
            <person name="Jaffe D.B."/>
            <person name="Lara M."/>
            <person name="Lee A.P."/>
            <person name="MacCallum I."/>
            <person name="Mwaiko S."/>
            <person name="Nikaido M."/>
            <person name="Nishihara H."/>
            <person name="Ozouf-Costaz C."/>
            <person name="Penman D.J."/>
            <person name="Przybylski D."/>
            <person name="Rakotomanga M."/>
            <person name="Renn S.C.P."/>
            <person name="Ribeiro F.J."/>
            <person name="Ron M."/>
            <person name="Salzburger W."/>
            <person name="Sanchez-Pulido L."/>
            <person name="Santos M.E."/>
            <person name="Searle S."/>
            <person name="Sharpe T."/>
            <person name="Swofford R."/>
            <person name="Tan F.J."/>
            <person name="Williams L."/>
            <person name="Young S."/>
            <person name="Yin S."/>
            <person name="Okada N."/>
            <person name="Kocher T.D."/>
            <person name="Miska E.A."/>
            <person name="Lander E.S."/>
            <person name="Venkatesh B."/>
            <person name="Fernald R.D."/>
            <person name="Meyer A."/>
            <person name="Ponting C.P."/>
            <person name="Streelman J.T."/>
            <person name="Lindblad-Toh K."/>
            <person name="Seehausen O."/>
            <person name="Di Palma F."/>
        </authorList>
    </citation>
    <scope>NUCLEOTIDE SEQUENCE</scope>
</reference>
<feature type="compositionally biased region" description="Basic residues" evidence="1">
    <location>
        <begin position="21"/>
        <end position="30"/>
    </location>
</feature>